<evidence type="ECO:0000256" key="1">
    <source>
        <dbReference type="ARBA" id="ARBA00004167"/>
    </source>
</evidence>
<proteinExistence type="predicted"/>
<keyword evidence="2" id="KW-0812">Transmembrane</keyword>
<gene>
    <name evidence="7" type="ORF">BWQ96_07508</name>
</gene>
<keyword evidence="8" id="KW-1185">Reference proteome</keyword>
<dbReference type="Pfam" id="PF00168">
    <property type="entry name" value="C2"/>
    <property type="match status" value="1"/>
</dbReference>
<dbReference type="GO" id="GO:0016020">
    <property type="term" value="C:membrane"/>
    <property type="evidence" value="ECO:0007669"/>
    <property type="project" value="UniProtKB-SubCell"/>
</dbReference>
<dbReference type="PANTHER" id="PTHR12546">
    <property type="entry name" value="FER-1-LIKE"/>
    <property type="match status" value="1"/>
</dbReference>
<dbReference type="PANTHER" id="PTHR12546:SF33">
    <property type="entry name" value="SPERM VESICLE FUSION PROTEIN FER-1"/>
    <property type="match status" value="1"/>
</dbReference>
<evidence type="ECO:0000256" key="4">
    <source>
        <dbReference type="ARBA" id="ARBA00022989"/>
    </source>
</evidence>
<evidence type="ECO:0000256" key="3">
    <source>
        <dbReference type="ARBA" id="ARBA00022737"/>
    </source>
</evidence>
<evidence type="ECO:0000256" key="2">
    <source>
        <dbReference type="ARBA" id="ARBA00022692"/>
    </source>
</evidence>
<dbReference type="InterPro" id="IPR037721">
    <property type="entry name" value="Ferlin"/>
</dbReference>
<dbReference type="InterPro" id="IPR000008">
    <property type="entry name" value="C2_dom"/>
</dbReference>
<dbReference type="EMBL" id="NBIV01000151">
    <property type="protein sequence ID" value="PXF42756.1"/>
    <property type="molecule type" value="Genomic_DNA"/>
</dbReference>
<dbReference type="PROSITE" id="PS50004">
    <property type="entry name" value="C2"/>
    <property type="match status" value="1"/>
</dbReference>
<dbReference type="Proteomes" id="UP000247409">
    <property type="component" value="Unassembled WGS sequence"/>
</dbReference>
<evidence type="ECO:0000256" key="5">
    <source>
        <dbReference type="ARBA" id="ARBA00023136"/>
    </source>
</evidence>
<comment type="caution">
    <text evidence="7">The sequence shown here is derived from an EMBL/GenBank/DDBJ whole genome shotgun (WGS) entry which is preliminary data.</text>
</comment>
<evidence type="ECO:0000313" key="8">
    <source>
        <dbReference type="Proteomes" id="UP000247409"/>
    </source>
</evidence>
<name>A0A2V3IKZ9_9FLOR</name>
<sequence length="225" mass="25437">MLNPLPNGEWTVRVNVFELRNLRGVDISESSDTFVFATVTVITKKTGRQQQTLTCIANQLLFFSSVRTGLEFEDEKIDIDIMDWNRTGASKQIGVYTVDAKRMLELPAHEIYRTWFALQDPRGGKRRAGFIKMSIIVVPPVGSPPFHDDTEDTEELSAGNLLKRSVLKTPKISYQDWALHITIGWADMLPNMVSTGTAMLSVGMLLTTLDGKIMKQEYSLLKRRK</sequence>
<evidence type="ECO:0000259" key="6">
    <source>
        <dbReference type="PROSITE" id="PS50004"/>
    </source>
</evidence>
<keyword evidence="3" id="KW-0677">Repeat</keyword>
<dbReference type="Gene3D" id="2.60.40.150">
    <property type="entry name" value="C2 domain"/>
    <property type="match status" value="1"/>
</dbReference>
<dbReference type="InterPro" id="IPR035892">
    <property type="entry name" value="C2_domain_sf"/>
</dbReference>
<protein>
    <submittedName>
        <fullName evidence="7">Dysferlin</fullName>
    </submittedName>
</protein>
<feature type="domain" description="C2" evidence="6">
    <location>
        <begin position="1"/>
        <end position="116"/>
    </location>
</feature>
<comment type="subcellular location">
    <subcellularLocation>
        <location evidence="1">Membrane</location>
        <topology evidence="1">Single-pass membrane protein</topology>
    </subcellularLocation>
</comment>
<keyword evidence="4" id="KW-1133">Transmembrane helix</keyword>
<organism evidence="7 8">
    <name type="scientific">Gracilariopsis chorda</name>
    <dbReference type="NCBI Taxonomy" id="448386"/>
    <lineage>
        <taxon>Eukaryota</taxon>
        <taxon>Rhodophyta</taxon>
        <taxon>Florideophyceae</taxon>
        <taxon>Rhodymeniophycidae</taxon>
        <taxon>Gracilariales</taxon>
        <taxon>Gracilariaceae</taxon>
        <taxon>Gracilariopsis</taxon>
    </lineage>
</organism>
<dbReference type="OrthoDB" id="270970at2759"/>
<dbReference type="SUPFAM" id="SSF49562">
    <property type="entry name" value="C2 domain (Calcium/lipid-binding domain, CaLB)"/>
    <property type="match status" value="1"/>
</dbReference>
<dbReference type="GO" id="GO:0007009">
    <property type="term" value="P:plasma membrane organization"/>
    <property type="evidence" value="ECO:0007669"/>
    <property type="project" value="TreeGrafter"/>
</dbReference>
<dbReference type="AlphaFoldDB" id="A0A2V3IKZ9"/>
<evidence type="ECO:0000313" key="7">
    <source>
        <dbReference type="EMBL" id="PXF42756.1"/>
    </source>
</evidence>
<accession>A0A2V3IKZ9</accession>
<keyword evidence="5" id="KW-0472">Membrane</keyword>
<reference evidence="7 8" key="1">
    <citation type="journal article" date="2018" name="Mol. Biol. Evol.">
        <title>Analysis of the draft genome of the red seaweed Gracilariopsis chorda provides insights into genome size evolution in Rhodophyta.</title>
        <authorList>
            <person name="Lee J."/>
            <person name="Yang E.C."/>
            <person name="Graf L."/>
            <person name="Yang J.H."/>
            <person name="Qiu H."/>
            <person name="Zel Zion U."/>
            <person name="Chan C.X."/>
            <person name="Stephens T.G."/>
            <person name="Weber A.P.M."/>
            <person name="Boo G.H."/>
            <person name="Boo S.M."/>
            <person name="Kim K.M."/>
            <person name="Shin Y."/>
            <person name="Jung M."/>
            <person name="Lee S.J."/>
            <person name="Yim H.S."/>
            <person name="Lee J.H."/>
            <person name="Bhattacharya D."/>
            <person name="Yoon H.S."/>
        </authorList>
    </citation>
    <scope>NUCLEOTIDE SEQUENCE [LARGE SCALE GENOMIC DNA]</scope>
    <source>
        <strain evidence="7 8">SKKU-2015</strain>
        <tissue evidence="7">Whole body</tissue>
    </source>
</reference>